<evidence type="ECO:0000256" key="1">
    <source>
        <dbReference type="ARBA" id="ARBA00003283"/>
    </source>
</evidence>
<dbReference type="Proteomes" id="UP000662904">
    <property type="component" value="Chromosome"/>
</dbReference>
<keyword evidence="5" id="KW-0233">DNA recombination</keyword>
<dbReference type="InterPro" id="IPR050808">
    <property type="entry name" value="Phage_Integrase"/>
</dbReference>
<dbReference type="CDD" id="cd01189">
    <property type="entry name" value="INT_ICEBs1_C_like"/>
    <property type="match status" value="1"/>
</dbReference>
<dbReference type="SUPFAM" id="SSF56349">
    <property type="entry name" value="DNA breaking-rejoining enzymes"/>
    <property type="match status" value="1"/>
</dbReference>
<dbReference type="InterPro" id="IPR011010">
    <property type="entry name" value="DNA_brk_join_enz"/>
</dbReference>
<dbReference type="GO" id="GO:0006310">
    <property type="term" value="P:DNA recombination"/>
    <property type="evidence" value="ECO:0007669"/>
    <property type="project" value="UniProtKB-KW"/>
</dbReference>
<keyword evidence="10" id="KW-1185">Reference proteome</keyword>
<dbReference type="InterPro" id="IPR013762">
    <property type="entry name" value="Integrase-like_cat_sf"/>
</dbReference>
<evidence type="ECO:0000259" key="7">
    <source>
        <dbReference type="PROSITE" id="PS51898"/>
    </source>
</evidence>
<gene>
    <name evidence="9" type="ORF">H0A61_02869</name>
</gene>
<dbReference type="PANTHER" id="PTHR30629:SF2">
    <property type="entry name" value="PROPHAGE INTEGRASE INTS-RELATED"/>
    <property type="match status" value="1"/>
</dbReference>
<protein>
    <submittedName>
        <fullName evidence="9">Prophage phiRv2 integrase</fullName>
    </submittedName>
</protein>
<dbReference type="Gene3D" id="1.10.443.10">
    <property type="entry name" value="Intergrase catalytic core"/>
    <property type="match status" value="1"/>
</dbReference>
<dbReference type="EMBL" id="CP059066">
    <property type="protein sequence ID" value="QSQ10461.1"/>
    <property type="molecule type" value="Genomic_DNA"/>
</dbReference>
<dbReference type="GO" id="GO:0003677">
    <property type="term" value="F:DNA binding"/>
    <property type="evidence" value="ECO:0007669"/>
    <property type="project" value="UniProtKB-UniRule"/>
</dbReference>
<keyword evidence="4 6" id="KW-0238">DNA-binding</keyword>
<dbReference type="Gene3D" id="1.10.150.130">
    <property type="match status" value="1"/>
</dbReference>
<evidence type="ECO:0000256" key="4">
    <source>
        <dbReference type="ARBA" id="ARBA00023125"/>
    </source>
</evidence>
<evidence type="ECO:0000256" key="5">
    <source>
        <dbReference type="ARBA" id="ARBA00023172"/>
    </source>
</evidence>
<dbReference type="PROSITE" id="PS51898">
    <property type="entry name" value="TYR_RECOMBINASE"/>
    <property type="match status" value="1"/>
</dbReference>
<keyword evidence="3" id="KW-0229">DNA integration</keyword>
<evidence type="ECO:0000313" key="10">
    <source>
        <dbReference type="Proteomes" id="UP000662904"/>
    </source>
</evidence>
<proteinExistence type="inferred from homology"/>
<evidence type="ECO:0000256" key="2">
    <source>
        <dbReference type="ARBA" id="ARBA00008857"/>
    </source>
</evidence>
<dbReference type="InterPro" id="IPR002104">
    <property type="entry name" value="Integrase_catalytic"/>
</dbReference>
<accession>A0A8A0RQ09</accession>
<dbReference type="PANTHER" id="PTHR30629">
    <property type="entry name" value="PROPHAGE INTEGRASE"/>
    <property type="match status" value="1"/>
</dbReference>
<evidence type="ECO:0000259" key="8">
    <source>
        <dbReference type="PROSITE" id="PS51900"/>
    </source>
</evidence>
<feature type="domain" description="Tyr recombinase" evidence="7">
    <location>
        <begin position="151"/>
        <end position="350"/>
    </location>
</feature>
<dbReference type="InterPro" id="IPR044068">
    <property type="entry name" value="CB"/>
</dbReference>
<comment type="similarity">
    <text evidence="2">Belongs to the 'phage' integrase family.</text>
</comment>
<dbReference type="Pfam" id="PF00589">
    <property type="entry name" value="Phage_integrase"/>
    <property type="match status" value="1"/>
</dbReference>
<dbReference type="PROSITE" id="PS51900">
    <property type="entry name" value="CB"/>
    <property type="match status" value="1"/>
</dbReference>
<evidence type="ECO:0000313" key="9">
    <source>
        <dbReference type="EMBL" id="QSQ10461.1"/>
    </source>
</evidence>
<dbReference type="InterPro" id="IPR010998">
    <property type="entry name" value="Integrase_recombinase_N"/>
</dbReference>
<dbReference type="Pfam" id="PF14659">
    <property type="entry name" value="Phage_int_SAM_3"/>
    <property type="match status" value="1"/>
</dbReference>
<name>A0A8A0RQ09_9FIRM</name>
<dbReference type="InterPro" id="IPR004107">
    <property type="entry name" value="Integrase_SAM-like_N"/>
</dbReference>
<dbReference type="KEGG" id="kme:H0A61_02869"/>
<evidence type="ECO:0000256" key="6">
    <source>
        <dbReference type="PROSITE-ProRule" id="PRU01248"/>
    </source>
</evidence>
<dbReference type="RefSeq" id="WP_206707768.1">
    <property type="nucleotide sequence ID" value="NZ_CP059066.1"/>
</dbReference>
<comment type="function">
    <text evidence="1">Site-specific tyrosine recombinase, which acts by catalyzing the cutting and rejoining of the recombining DNA molecules.</text>
</comment>
<feature type="domain" description="Core-binding (CB)" evidence="8">
    <location>
        <begin position="54"/>
        <end position="132"/>
    </location>
</feature>
<reference evidence="9" key="1">
    <citation type="submission" date="2020-07" db="EMBL/GenBank/DDBJ databases">
        <title>Koleobacter methoxysyntrophicus gen. nov., sp. nov., a novel anaerobic bacterium isolated from deep subsurface oil field and proposal of Koleobacterales ord. nov. in the phylum Firmicutes.</title>
        <authorList>
            <person name="Sakamoto S."/>
            <person name="Tamaki H."/>
        </authorList>
    </citation>
    <scope>NUCLEOTIDE SEQUENCE</scope>
    <source>
        <strain evidence="9">NRmbB1</strain>
    </source>
</reference>
<dbReference type="AlphaFoldDB" id="A0A8A0RQ09"/>
<evidence type="ECO:0000256" key="3">
    <source>
        <dbReference type="ARBA" id="ARBA00022908"/>
    </source>
</evidence>
<sequence>MAVFKRGKKWVASVYVGQGKRVWKSFSRQKEAQKFEREVLLQRDQGVNVLPEKKTFGEFLQEWLDLQKVKPKTLETYKKIAHKHLFPSLGSIPLSKLQPLTIEKYFAEKSYLATNSLIVHLTIIRKSLNDAVKWKLIPYNPANSVASIKRETTPKMDFDVCDVFVFLHKIKNSRYYVPAIIAMSMGLRLGEVLGLFWKDINIEKRYLAVNRTIQSVDGKIIFVSPKSKSSERTLIIPKFVVLELLKQKKKQAQNKLILGPAYEDHDLVFCKNNGKPYNPVTFSGNFSYHARKHNLANFSFHALRHINLTLLVGLDVNFKKISEWAGHTDTRMLDDVYTHVNIKMMEDIADKIDSFFSDLISRLQTR</sequence>
<dbReference type="GO" id="GO:0015074">
    <property type="term" value="P:DNA integration"/>
    <property type="evidence" value="ECO:0007669"/>
    <property type="project" value="UniProtKB-KW"/>
</dbReference>
<organism evidence="9 10">
    <name type="scientific">Koleobacter methoxysyntrophicus</name>
    <dbReference type="NCBI Taxonomy" id="2751313"/>
    <lineage>
        <taxon>Bacteria</taxon>
        <taxon>Bacillati</taxon>
        <taxon>Bacillota</taxon>
        <taxon>Clostridia</taxon>
        <taxon>Koleobacterales</taxon>
        <taxon>Koleobacteraceae</taxon>
        <taxon>Koleobacter</taxon>
    </lineage>
</organism>